<sequence>MRNMFFPGCCKKLLELLFF</sequence>
<dbReference type="AlphaFoldDB" id="A0A0E9PM29"/>
<evidence type="ECO:0000313" key="1">
    <source>
        <dbReference type="EMBL" id="JAH05150.1"/>
    </source>
</evidence>
<proteinExistence type="predicted"/>
<organism evidence="1">
    <name type="scientific">Anguilla anguilla</name>
    <name type="common">European freshwater eel</name>
    <name type="synonym">Muraena anguilla</name>
    <dbReference type="NCBI Taxonomy" id="7936"/>
    <lineage>
        <taxon>Eukaryota</taxon>
        <taxon>Metazoa</taxon>
        <taxon>Chordata</taxon>
        <taxon>Craniata</taxon>
        <taxon>Vertebrata</taxon>
        <taxon>Euteleostomi</taxon>
        <taxon>Actinopterygii</taxon>
        <taxon>Neopterygii</taxon>
        <taxon>Teleostei</taxon>
        <taxon>Anguilliformes</taxon>
        <taxon>Anguillidae</taxon>
        <taxon>Anguilla</taxon>
    </lineage>
</organism>
<reference evidence="1" key="1">
    <citation type="submission" date="2014-11" db="EMBL/GenBank/DDBJ databases">
        <authorList>
            <person name="Amaro Gonzalez C."/>
        </authorList>
    </citation>
    <scope>NUCLEOTIDE SEQUENCE</scope>
</reference>
<name>A0A0E9PM29_ANGAN</name>
<dbReference type="EMBL" id="GBXM01103427">
    <property type="protein sequence ID" value="JAH05150.1"/>
    <property type="molecule type" value="Transcribed_RNA"/>
</dbReference>
<reference evidence="1" key="2">
    <citation type="journal article" date="2015" name="Fish Shellfish Immunol.">
        <title>Early steps in the European eel (Anguilla anguilla)-Vibrio vulnificus interaction in the gills: Role of the RtxA13 toxin.</title>
        <authorList>
            <person name="Callol A."/>
            <person name="Pajuelo D."/>
            <person name="Ebbesson L."/>
            <person name="Teles M."/>
            <person name="MacKenzie S."/>
            <person name="Amaro C."/>
        </authorList>
    </citation>
    <scope>NUCLEOTIDE SEQUENCE</scope>
</reference>
<accession>A0A0E9PM29</accession>
<protein>
    <submittedName>
        <fullName evidence="1">Uncharacterized protein</fullName>
    </submittedName>
</protein>